<evidence type="ECO:0000313" key="1">
    <source>
        <dbReference type="EMBL" id="CAV19053.1"/>
    </source>
</evidence>
<organism evidence="1 2">
    <name type="scientific">Vibrio atlanticus (strain LGP32)</name>
    <name type="common">Vibrio splendidus (strain Mel32)</name>
    <dbReference type="NCBI Taxonomy" id="575788"/>
    <lineage>
        <taxon>Bacteria</taxon>
        <taxon>Pseudomonadati</taxon>
        <taxon>Pseudomonadota</taxon>
        <taxon>Gammaproteobacteria</taxon>
        <taxon>Vibrionales</taxon>
        <taxon>Vibrionaceae</taxon>
        <taxon>Vibrio</taxon>
    </lineage>
</organism>
<dbReference type="HOGENOM" id="CLU_2903155_0_0_6"/>
<evidence type="ECO:0000313" key="2">
    <source>
        <dbReference type="Proteomes" id="UP000009100"/>
    </source>
</evidence>
<dbReference type="KEGG" id="vsp:VS_1870"/>
<proteinExistence type="predicted"/>
<dbReference type="EMBL" id="FM954972">
    <property type="protein sequence ID" value="CAV19053.1"/>
    <property type="molecule type" value="Genomic_DNA"/>
</dbReference>
<dbReference type="AlphaFoldDB" id="B7VPV3"/>
<name>B7VPV3_VIBA3</name>
<dbReference type="Proteomes" id="UP000009100">
    <property type="component" value="Chromosome 1"/>
</dbReference>
<accession>B7VPV3</accession>
<sequence length="62" mass="6909">MPTSGRLLVKLSSAMWILKLESLDYRHEDRISVIALDKASGVAQTPTALGRQYSFGYIEPRA</sequence>
<dbReference type="STRING" id="575788.VS_1870"/>
<gene>
    <name evidence="1" type="ordered locus">VS_1870</name>
</gene>
<protein>
    <submittedName>
        <fullName evidence="1">Uncharacterized protein</fullName>
    </submittedName>
</protein>
<reference evidence="1 2" key="1">
    <citation type="submission" date="2009-02" db="EMBL/GenBank/DDBJ databases">
        <title>Vibrio splendidus str. LGP32 complete genome.</title>
        <authorList>
            <person name="Mazel D."/>
            <person name="Le Roux F."/>
        </authorList>
    </citation>
    <scope>NUCLEOTIDE SEQUENCE [LARGE SCALE GENOMIC DNA]</scope>
    <source>
        <strain evidence="1 2">LGP32</strain>
    </source>
</reference>